<evidence type="ECO:0000313" key="8">
    <source>
        <dbReference type="Proteomes" id="UP000310263"/>
    </source>
</evidence>
<keyword evidence="2 5" id="KW-0812">Transmembrane</keyword>
<name>A0A4S2F5N4_9ACTN</name>
<feature type="transmembrane region" description="Helical" evidence="5">
    <location>
        <begin position="6"/>
        <end position="21"/>
    </location>
</feature>
<dbReference type="Pfam" id="PF00999">
    <property type="entry name" value="Na_H_Exchanger"/>
    <property type="match status" value="1"/>
</dbReference>
<feature type="transmembrane region" description="Helical" evidence="5">
    <location>
        <begin position="28"/>
        <end position="44"/>
    </location>
</feature>
<accession>A0A4S2F5N4</accession>
<proteinExistence type="predicted"/>
<dbReference type="InterPro" id="IPR006153">
    <property type="entry name" value="Cation/H_exchanger_TM"/>
</dbReference>
<keyword evidence="4 5" id="KW-0472">Membrane</keyword>
<comment type="caution">
    <text evidence="7">The sequence shown here is derived from an EMBL/GenBank/DDBJ whole genome shotgun (WGS) entry which is preliminary data.</text>
</comment>
<gene>
    <name evidence="7" type="ORF">E5334_04000</name>
</gene>
<dbReference type="GO" id="GO:1902600">
    <property type="term" value="P:proton transmembrane transport"/>
    <property type="evidence" value="ECO:0007669"/>
    <property type="project" value="InterPro"/>
</dbReference>
<dbReference type="Proteomes" id="UP000310263">
    <property type="component" value="Unassembled WGS sequence"/>
</dbReference>
<keyword evidence="8" id="KW-1185">Reference proteome</keyword>
<dbReference type="AlphaFoldDB" id="A0A4S2F5N4"/>
<comment type="subcellular location">
    <subcellularLocation>
        <location evidence="1">Membrane</location>
        <topology evidence="1">Multi-pass membrane protein</topology>
    </subcellularLocation>
</comment>
<organism evidence="7 8">
    <name type="scientific">Muricaecibacterium torontonense</name>
    <dbReference type="NCBI Taxonomy" id="3032871"/>
    <lineage>
        <taxon>Bacteria</taxon>
        <taxon>Bacillati</taxon>
        <taxon>Actinomycetota</taxon>
        <taxon>Coriobacteriia</taxon>
        <taxon>Coriobacteriales</taxon>
        <taxon>Atopobiaceae</taxon>
        <taxon>Muricaecibacterium</taxon>
    </lineage>
</organism>
<feature type="transmembrane region" description="Helical" evidence="5">
    <location>
        <begin position="50"/>
        <end position="67"/>
    </location>
</feature>
<protein>
    <recommendedName>
        <fullName evidence="6">Cation/H+ exchanger transmembrane domain-containing protein</fullName>
    </recommendedName>
</protein>
<evidence type="ECO:0000256" key="2">
    <source>
        <dbReference type="ARBA" id="ARBA00022692"/>
    </source>
</evidence>
<reference evidence="7 8" key="1">
    <citation type="submission" date="2019-04" db="EMBL/GenBank/DDBJ databases">
        <title>Microbes associate with the intestines of laboratory mice.</title>
        <authorList>
            <person name="Navarre W."/>
            <person name="Wong E."/>
            <person name="Huang K."/>
            <person name="Tropini C."/>
            <person name="Ng K."/>
            <person name="Yu B."/>
        </authorList>
    </citation>
    <scope>NUCLEOTIDE SEQUENCE [LARGE SCALE GENOMIC DNA]</scope>
    <source>
        <strain evidence="7 8">NM07_P-09</strain>
    </source>
</reference>
<feature type="domain" description="Cation/H+ exchanger transmembrane" evidence="6">
    <location>
        <begin position="16"/>
        <end position="126"/>
    </location>
</feature>
<dbReference type="GO" id="GO:0016020">
    <property type="term" value="C:membrane"/>
    <property type="evidence" value="ECO:0007669"/>
    <property type="project" value="UniProtKB-SubCell"/>
</dbReference>
<evidence type="ECO:0000259" key="6">
    <source>
        <dbReference type="Pfam" id="PF00999"/>
    </source>
</evidence>
<dbReference type="OrthoDB" id="9809206at2"/>
<evidence type="ECO:0000256" key="1">
    <source>
        <dbReference type="ARBA" id="ARBA00004141"/>
    </source>
</evidence>
<keyword evidence="3 5" id="KW-1133">Transmembrane helix</keyword>
<feature type="transmembrane region" description="Helical" evidence="5">
    <location>
        <begin position="88"/>
        <end position="108"/>
    </location>
</feature>
<dbReference type="GO" id="GO:0015297">
    <property type="term" value="F:antiporter activity"/>
    <property type="evidence" value="ECO:0007669"/>
    <property type="project" value="InterPro"/>
</dbReference>
<evidence type="ECO:0000256" key="3">
    <source>
        <dbReference type="ARBA" id="ARBA00022989"/>
    </source>
</evidence>
<evidence type="ECO:0000256" key="5">
    <source>
        <dbReference type="SAM" id="Phobius"/>
    </source>
</evidence>
<dbReference type="EMBL" id="SRYE01000002">
    <property type="protein sequence ID" value="TGY62584.1"/>
    <property type="molecule type" value="Genomic_DNA"/>
</dbReference>
<evidence type="ECO:0000256" key="4">
    <source>
        <dbReference type="ARBA" id="ARBA00023136"/>
    </source>
</evidence>
<evidence type="ECO:0000313" key="7">
    <source>
        <dbReference type="EMBL" id="TGY62584.1"/>
    </source>
</evidence>
<sequence length="132" mass="13813">METLEFTLIVMACVIVSAIVGKIVTRVALPLIQILVGFVVALFAPAVTDVHLSSELLMVLFIAPLLFNEARESSRRELFRNKGQILSLAVGLVVATVLVVGAALYGLVPSMPLAAAFACAAALGPTPACHQA</sequence>
<dbReference type="RefSeq" id="WP_136012314.1">
    <property type="nucleotide sequence ID" value="NZ_SRYE01000002.1"/>
</dbReference>